<sequence>MASNLALLPEPEPLRAVTVSRDVQEFDLLIEDMEAELGEAWGDLNFTEASAFLRQDEAEKLEFIVIAVDTDDEDRLPLVADITRQAKRIGLKVILVADGLGPMSLHELLRAGADDFAPYPLPEAALSDAVARLNSHEGADNAEILKRAGAEMGDVVDVETEKPQLPAATTGGGGGRSNGAIFAVQSAAGGDGATTMAVNLAWELANSSKTDAPKICVIDLGLQFGSVATYLDLPRKPMILEILSDVSSMDEQAFRQALRTYKDKVSVFTSPADILPLDLIGPEDVIGLLTLARACFDIVIVDMPGTITGWTDTVLSQSDLYFVMCSLEVRSAQNAMRFQKLLKSEGLPVERMAFVLNRGPGKMDMSGKTRVDKMADSLDVKFHAVLPDGGKQVTEINDQAVPLSTLAPRNPLTKEIQKLATSLLDAREAITTGAAPATAKKSAKKAIFGLKFG</sequence>
<dbReference type="Gene3D" id="3.40.50.300">
    <property type="entry name" value="P-loop containing nucleotide triphosphate hydrolases"/>
    <property type="match status" value="1"/>
</dbReference>
<dbReference type="GO" id="GO:0009898">
    <property type="term" value="C:cytoplasmic side of plasma membrane"/>
    <property type="evidence" value="ECO:0007669"/>
    <property type="project" value="TreeGrafter"/>
</dbReference>
<evidence type="ECO:0000313" key="2">
    <source>
        <dbReference type="EMBL" id="CTQ49960.1"/>
    </source>
</evidence>
<dbReference type="Pfam" id="PF13614">
    <property type="entry name" value="AAA_31"/>
    <property type="match status" value="1"/>
</dbReference>
<evidence type="ECO:0000259" key="1">
    <source>
        <dbReference type="Pfam" id="PF13614"/>
    </source>
</evidence>
<dbReference type="STRING" id="420998.JDO7802_01977"/>
<accession>A0A0M6YJ29</accession>
<dbReference type="SUPFAM" id="SSF52540">
    <property type="entry name" value="P-loop containing nucleoside triphosphate hydrolases"/>
    <property type="match status" value="1"/>
</dbReference>
<keyword evidence="2" id="KW-0131">Cell cycle</keyword>
<dbReference type="RefSeq" id="WP_083481121.1">
    <property type="nucleotide sequence ID" value="NZ_CXSU01000012.1"/>
</dbReference>
<dbReference type="GO" id="GO:0005829">
    <property type="term" value="C:cytosol"/>
    <property type="evidence" value="ECO:0007669"/>
    <property type="project" value="TreeGrafter"/>
</dbReference>
<dbReference type="AlphaFoldDB" id="A0A0M6YJ29"/>
<reference evidence="2 3" key="1">
    <citation type="submission" date="2015-07" db="EMBL/GenBank/DDBJ databases">
        <authorList>
            <person name="Noorani M."/>
        </authorList>
    </citation>
    <scope>NUCLEOTIDE SEQUENCE [LARGE SCALE GENOMIC DNA]</scope>
    <source>
        <strain evidence="2 3">CECT 7802</strain>
    </source>
</reference>
<organism evidence="2 3">
    <name type="scientific">Jannaschia donghaensis</name>
    <dbReference type="NCBI Taxonomy" id="420998"/>
    <lineage>
        <taxon>Bacteria</taxon>
        <taxon>Pseudomonadati</taxon>
        <taxon>Pseudomonadota</taxon>
        <taxon>Alphaproteobacteria</taxon>
        <taxon>Rhodobacterales</taxon>
        <taxon>Roseobacteraceae</taxon>
        <taxon>Jannaschia</taxon>
    </lineage>
</organism>
<dbReference type="GO" id="GO:0016887">
    <property type="term" value="F:ATP hydrolysis activity"/>
    <property type="evidence" value="ECO:0007669"/>
    <property type="project" value="TreeGrafter"/>
</dbReference>
<protein>
    <submittedName>
        <fullName evidence="2">Cell division inhibitor MinD</fullName>
    </submittedName>
</protein>
<dbReference type="InterPro" id="IPR025669">
    <property type="entry name" value="AAA_dom"/>
</dbReference>
<dbReference type="PANTHER" id="PTHR43384">
    <property type="entry name" value="SEPTUM SITE-DETERMINING PROTEIN MIND HOMOLOG, CHLOROPLASTIC-RELATED"/>
    <property type="match status" value="1"/>
</dbReference>
<dbReference type="Proteomes" id="UP000049222">
    <property type="component" value="Unassembled WGS sequence"/>
</dbReference>
<dbReference type="GO" id="GO:0051301">
    <property type="term" value="P:cell division"/>
    <property type="evidence" value="ECO:0007669"/>
    <property type="project" value="UniProtKB-KW"/>
</dbReference>
<dbReference type="GO" id="GO:0005524">
    <property type="term" value="F:ATP binding"/>
    <property type="evidence" value="ECO:0007669"/>
    <property type="project" value="TreeGrafter"/>
</dbReference>
<gene>
    <name evidence="2" type="primary">minD_2</name>
    <name evidence="2" type="ORF">JDO7802_01977</name>
</gene>
<dbReference type="OrthoDB" id="8281972at2"/>
<feature type="domain" description="AAA" evidence="1">
    <location>
        <begin position="181"/>
        <end position="339"/>
    </location>
</feature>
<evidence type="ECO:0000313" key="3">
    <source>
        <dbReference type="Proteomes" id="UP000049222"/>
    </source>
</evidence>
<dbReference type="InterPro" id="IPR027417">
    <property type="entry name" value="P-loop_NTPase"/>
</dbReference>
<dbReference type="InterPro" id="IPR050625">
    <property type="entry name" value="ParA/MinD_ATPase"/>
</dbReference>
<keyword evidence="2" id="KW-0132">Cell division</keyword>
<dbReference type="EMBL" id="CXSU01000012">
    <property type="protein sequence ID" value="CTQ49960.1"/>
    <property type="molecule type" value="Genomic_DNA"/>
</dbReference>
<keyword evidence="3" id="KW-1185">Reference proteome</keyword>
<dbReference type="GO" id="GO:0051782">
    <property type="term" value="P:negative regulation of cell division"/>
    <property type="evidence" value="ECO:0007669"/>
    <property type="project" value="TreeGrafter"/>
</dbReference>
<name>A0A0M6YJ29_9RHOB</name>
<proteinExistence type="predicted"/>
<dbReference type="PANTHER" id="PTHR43384:SF13">
    <property type="entry name" value="SLR0110 PROTEIN"/>
    <property type="match status" value="1"/>
</dbReference>